<dbReference type="PANTHER" id="PTHR30483:SF6">
    <property type="entry name" value="PERIPLASMIC BINDING PROTEIN OF ABC TRANSPORTER FOR NATURAL AMINO ACIDS"/>
    <property type="match status" value="1"/>
</dbReference>
<organism evidence="4 5">
    <name type="scientific">Streptomyces albidochromogenes</name>
    <dbReference type="NCBI Taxonomy" id="329524"/>
    <lineage>
        <taxon>Bacteria</taxon>
        <taxon>Bacillati</taxon>
        <taxon>Actinomycetota</taxon>
        <taxon>Actinomycetes</taxon>
        <taxon>Kitasatosporales</taxon>
        <taxon>Streptomycetaceae</taxon>
        <taxon>Streptomyces</taxon>
    </lineage>
</organism>
<comment type="similarity">
    <text evidence="1">Belongs to the leucine-binding protein family.</text>
</comment>
<dbReference type="CDD" id="cd06337">
    <property type="entry name" value="PBP1_ABC_ligand_binding-like"/>
    <property type="match status" value="1"/>
</dbReference>
<sequence length="400" mass="42878">MGEISDGRERVLTIGVAVARSGRLASLGDPLDFVTRLLEPTLSGLGPTGYRIRLAARDTRSSAAGARQAVRELARDEDAKIILTLAGTEVLPAVADACEALGVPCLSSTFPWQVYYYGRGADDAHPFDWTYHFCWGLDGIADTFADLWERADGGGQQAVGCLWNDGPQGTWSRHPQHGFAPTARARGHHLVDPEPYREPVTGLEGHISAFREAGTDIVTSAATGQDLGLFRAQAAGAGWQPRLITCSRWLAYPPSVSSTGRRPAQADVATLVYWTPSHPYRSSFDGTTTAELAEAYEQGTGRQWLQPLGLAYALFEVATHALTAAEDPADRRCVADTLGRTRLDTIAGPLDWTAGPVPNVATVALAGGQWQQGTRHDYELTVVTSGQVDQLPVGGDLITT</sequence>
<dbReference type="SUPFAM" id="SSF53822">
    <property type="entry name" value="Periplasmic binding protein-like I"/>
    <property type="match status" value="1"/>
</dbReference>
<dbReference type="RefSeq" id="WP_386721592.1">
    <property type="nucleotide sequence ID" value="NZ_JBHXIJ010000378.1"/>
</dbReference>
<evidence type="ECO:0000313" key="4">
    <source>
        <dbReference type="EMBL" id="MFD5103372.1"/>
    </source>
</evidence>
<comment type="caution">
    <text evidence="4">The sequence shown here is derived from an EMBL/GenBank/DDBJ whole genome shotgun (WGS) entry which is preliminary data.</text>
</comment>
<dbReference type="Gene3D" id="3.40.50.2300">
    <property type="match status" value="2"/>
</dbReference>
<evidence type="ECO:0000256" key="2">
    <source>
        <dbReference type="ARBA" id="ARBA00022729"/>
    </source>
</evidence>
<dbReference type="PANTHER" id="PTHR30483">
    <property type="entry name" value="LEUCINE-SPECIFIC-BINDING PROTEIN"/>
    <property type="match status" value="1"/>
</dbReference>
<feature type="domain" description="Leucine-binding protein" evidence="3">
    <location>
        <begin position="13"/>
        <end position="354"/>
    </location>
</feature>
<keyword evidence="2" id="KW-0732">Signal</keyword>
<dbReference type="InterPro" id="IPR028082">
    <property type="entry name" value="Peripla_BP_I"/>
</dbReference>
<reference evidence="4 5" key="1">
    <citation type="submission" date="2024-09" db="EMBL/GenBank/DDBJ databases">
        <title>The Natural Products Discovery Center: Release of the First 8490 Sequenced Strains for Exploring Actinobacteria Biosynthetic Diversity.</title>
        <authorList>
            <person name="Kalkreuter E."/>
            <person name="Kautsar S.A."/>
            <person name="Yang D."/>
            <person name="Bader C.D."/>
            <person name="Teijaro C.N."/>
            <person name="Fluegel L."/>
            <person name="Davis C.M."/>
            <person name="Simpson J.R."/>
            <person name="Lauterbach L."/>
            <person name="Steele A.D."/>
            <person name="Gui C."/>
            <person name="Meng S."/>
            <person name="Li G."/>
            <person name="Viehrig K."/>
            <person name="Ye F."/>
            <person name="Su P."/>
            <person name="Kiefer A.F."/>
            <person name="Nichols A."/>
            <person name="Cepeda A.J."/>
            <person name="Yan W."/>
            <person name="Fan B."/>
            <person name="Jiang Y."/>
            <person name="Adhikari A."/>
            <person name="Zheng C.-J."/>
            <person name="Schuster L."/>
            <person name="Cowan T.M."/>
            <person name="Smanski M.J."/>
            <person name="Chevrette M.G."/>
            <person name="De Carvalho L.P.S."/>
            <person name="Shen B."/>
        </authorList>
    </citation>
    <scope>NUCLEOTIDE SEQUENCE [LARGE SCALE GENOMIC DNA]</scope>
    <source>
        <strain evidence="4 5">NPDC058348</strain>
    </source>
</reference>
<protein>
    <submittedName>
        <fullName evidence="4">ABC transporter substrate-binding protein</fullName>
    </submittedName>
</protein>
<gene>
    <name evidence="4" type="ORF">ACFWJN_31035</name>
</gene>
<dbReference type="Proteomes" id="UP001598448">
    <property type="component" value="Unassembled WGS sequence"/>
</dbReference>
<dbReference type="InterPro" id="IPR051010">
    <property type="entry name" value="BCAA_transport"/>
</dbReference>
<name>A0ABW6FUK7_9ACTN</name>
<dbReference type="Pfam" id="PF13458">
    <property type="entry name" value="Peripla_BP_6"/>
    <property type="match status" value="1"/>
</dbReference>
<keyword evidence="5" id="KW-1185">Reference proteome</keyword>
<dbReference type="EMBL" id="JBHXIJ010000378">
    <property type="protein sequence ID" value="MFD5103372.1"/>
    <property type="molecule type" value="Genomic_DNA"/>
</dbReference>
<evidence type="ECO:0000256" key="1">
    <source>
        <dbReference type="ARBA" id="ARBA00010062"/>
    </source>
</evidence>
<evidence type="ECO:0000259" key="3">
    <source>
        <dbReference type="Pfam" id="PF13458"/>
    </source>
</evidence>
<dbReference type="InterPro" id="IPR028081">
    <property type="entry name" value="Leu-bd"/>
</dbReference>
<evidence type="ECO:0000313" key="5">
    <source>
        <dbReference type="Proteomes" id="UP001598448"/>
    </source>
</evidence>
<accession>A0ABW6FUK7</accession>
<proteinExistence type="inferred from homology"/>